<dbReference type="AlphaFoldDB" id="A0A1U7IIF1"/>
<name>A0A1U7IIF1_9CYAN</name>
<dbReference type="STRING" id="454136.NIES2119_15760"/>
<dbReference type="Pfam" id="PF13582">
    <property type="entry name" value="Reprolysin_3"/>
    <property type="match status" value="1"/>
</dbReference>
<dbReference type="GO" id="GO:0008237">
    <property type="term" value="F:metallopeptidase activity"/>
    <property type="evidence" value="ECO:0007669"/>
    <property type="project" value="InterPro"/>
</dbReference>
<keyword evidence="1" id="KW-0732">Signal</keyword>
<evidence type="ECO:0000256" key="1">
    <source>
        <dbReference type="ARBA" id="ARBA00022729"/>
    </source>
</evidence>
<dbReference type="Gene3D" id="1.10.10.1280">
    <property type="entry name" value="Alpha-helical porin B/porin C"/>
    <property type="match status" value="5"/>
</dbReference>
<dbReference type="PANTHER" id="PTHR46580:SF2">
    <property type="entry name" value="MAM DOMAIN-CONTAINING PROTEIN"/>
    <property type="match status" value="1"/>
</dbReference>
<sequence>MRPNISKNFGTAPFLSRDRQMNKRTQLTSGISAFATNLLANEPQQLNQPVSTSLDLTQTFFLNSLPGANHTIYLDFNGHRTTGTYWNTEYEIGEINTPAFDLDGAAAFSEAEQQRIQHIWQRVAEDFIPFNINVTTQEPTNINDLIKSDATQDTRWGVRVVIGGSSAWAAQKLGQEVGGLAYINEFNKTSSNQPGIDTPAFVFTIFQDPANNALEKNTAETISHEVGHTLGLDHHGRFKMDRYGRIIINEEYYEGHGSGETGWAPIMGTGFNRNLTQWSKGEYANADKGPTKKSFQDDLQIITTRNGFSYRVDDTSNDISKAKPLNTSVASALSVSGNGIIERSEDVDFYSFITTGGWITLDIQPANRGANLDILAEIYNYDGRIASSNPVDSLSANISVNLSPGTYYLKIDGVGKGDPLTTGYSDYGSLGQYFINGTGNFIPSSVLERWATRQGGFWDGQQWLAGDFNGDGKDDVAKAFNDNGLASVDVHLSNGSSFTPQRWATYQGGFWDGQQWLAGDFNGDGKDDVAKAFNDNGLASVDVHLSNGSSFTPQRWATYQGGFWDGQQWLTGDFNGDGKDDVAKAFNDNGLASMDVHLSNGSSFTPQRWATYQGGFWDGQQWLTGDFNGDGKDDMAKAFTDEGLASVDVHLSNGSSFNIQRWGTRQGGFWDAQQWLAGDFNGIGRDEISKAFTDNGLASIDVHTFV</sequence>
<evidence type="ECO:0000313" key="3">
    <source>
        <dbReference type="Proteomes" id="UP000185860"/>
    </source>
</evidence>
<accession>A0A1U7IIF1</accession>
<evidence type="ECO:0000313" key="2">
    <source>
        <dbReference type="EMBL" id="OKH36874.1"/>
    </source>
</evidence>
<dbReference type="InterPro" id="IPR013517">
    <property type="entry name" value="FG-GAP"/>
</dbReference>
<dbReference type="RefSeq" id="WP_073594450.1">
    <property type="nucleotide sequence ID" value="NZ_MRCE01000014.1"/>
</dbReference>
<dbReference type="PANTHER" id="PTHR46580">
    <property type="entry name" value="SENSOR KINASE-RELATED"/>
    <property type="match status" value="1"/>
</dbReference>
<dbReference type="Proteomes" id="UP000185860">
    <property type="component" value="Unassembled WGS sequence"/>
</dbReference>
<comment type="caution">
    <text evidence="2">The sequence shown here is derived from an EMBL/GenBank/DDBJ whole genome shotgun (WGS) entry which is preliminary data.</text>
</comment>
<dbReference type="EMBL" id="MRCE01000014">
    <property type="protein sequence ID" value="OKH36874.1"/>
    <property type="molecule type" value="Genomic_DNA"/>
</dbReference>
<organism evidence="2 3">
    <name type="scientific">[Phormidium ambiguum] IAM M-71</name>
    <dbReference type="NCBI Taxonomy" id="454136"/>
    <lineage>
        <taxon>Bacteria</taxon>
        <taxon>Bacillati</taxon>
        <taxon>Cyanobacteriota</taxon>
        <taxon>Cyanophyceae</taxon>
        <taxon>Oscillatoriophycideae</taxon>
        <taxon>Aerosakkonematales</taxon>
        <taxon>Aerosakkonemataceae</taxon>
        <taxon>Floridanema</taxon>
    </lineage>
</organism>
<dbReference type="InterPro" id="IPR028994">
    <property type="entry name" value="Integrin_alpha_N"/>
</dbReference>
<protein>
    <recommendedName>
        <fullName evidence="4">Peptidase C-terminal archaeal/bacterial domain-containing protein</fullName>
    </recommendedName>
</protein>
<proteinExistence type="predicted"/>
<reference evidence="2 3" key="1">
    <citation type="submission" date="2016-11" db="EMBL/GenBank/DDBJ databases">
        <title>Draft Genome Sequences of Nine Cyanobacterial Strains from Diverse Habitats.</title>
        <authorList>
            <person name="Zhu T."/>
            <person name="Hou S."/>
            <person name="Lu X."/>
            <person name="Hess W.R."/>
        </authorList>
    </citation>
    <scope>NUCLEOTIDE SEQUENCE [LARGE SCALE GENOMIC DNA]</scope>
    <source>
        <strain evidence="2 3">IAM M-71</strain>
    </source>
</reference>
<dbReference type="Gene3D" id="3.40.390.10">
    <property type="entry name" value="Collagenase (Catalytic Domain)"/>
    <property type="match status" value="1"/>
</dbReference>
<dbReference type="Pfam" id="PF13517">
    <property type="entry name" value="FG-GAP_3"/>
    <property type="match status" value="1"/>
</dbReference>
<dbReference type="InterPro" id="IPR041910">
    <property type="entry name" value="Alpha_h_PorB/PorC"/>
</dbReference>
<dbReference type="Gene3D" id="2.60.120.380">
    <property type="match status" value="1"/>
</dbReference>
<dbReference type="SUPFAM" id="SSF55486">
    <property type="entry name" value="Metalloproteases ('zincins'), catalytic domain"/>
    <property type="match status" value="1"/>
</dbReference>
<dbReference type="InterPro" id="IPR024079">
    <property type="entry name" value="MetalloPept_cat_dom_sf"/>
</dbReference>
<evidence type="ECO:0008006" key="4">
    <source>
        <dbReference type="Google" id="ProtNLM"/>
    </source>
</evidence>
<dbReference type="SUPFAM" id="SSF69318">
    <property type="entry name" value="Integrin alpha N-terminal domain"/>
    <property type="match status" value="1"/>
</dbReference>
<gene>
    <name evidence="2" type="ORF">NIES2119_15760</name>
</gene>